<gene>
    <name evidence="1" type="ORF">SAMN06295967_1081</name>
</gene>
<evidence type="ECO:0000313" key="2">
    <source>
        <dbReference type="Proteomes" id="UP000198480"/>
    </source>
</evidence>
<sequence length="61" mass="6794">MLKDSLNLEFSLHCEILGFKKKNSSNYSELFTIYLKMVCFLSGPTETILIGTPSSSSSKLT</sequence>
<protein>
    <submittedName>
        <fullName evidence="1">Uncharacterized protein</fullName>
    </submittedName>
</protein>
<proteinExistence type="predicted"/>
<reference evidence="2" key="1">
    <citation type="submission" date="2017-06" db="EMBL/GenBank/DDBJ databases">
        <authorList>
            <person name="Varghese N."/>
            <person name="Submissions S."/>
        </authorList>
    </citation>
    <scope>NUCLEOTIDE SEQUENCE [LARGE SCALE GENOMIC DNA]</scope>
    <source>
        <strain evidence="2">5C</strain>
    </source>
</reference>
<dbReference type="EMBL" id="FZOK01000008">
    <property type="protein sequence ID" value="SNS35167.1"/>
    <property type="molecule type" value="Genomic_DNA"/>
</dbReference>
<keyword evidence="2" id="KW-1185">Reference proteome</keyword>
<dbReference type="Proteomes" id="UP000198480">
    <property type="component" value="Unassembled WGS sequence"/>
</dbReference>
<dbReference type="AlphaFoldDB" id="A0A239DS67"/>
<accession>A0A239DS67</accession>
<name>A0A239DS67_9BACT</name>
<evidence type="ECO:0000313" key="1">
    <source>
        <dbReference type="EMBL" id="SNS35167.1"/>
    </source>
</evidence>
<organism evidence="1 2">
    <name type="scientific">Belliella buryatensis</name>
    <dbReference type="NCBI Taxonomy" id="1500549"/>
    <lineage>
        <taxon>Bacteria</taxon>
        <taxon>Pseudomonadati</taxon>
        <taxon>Bacteroidota</taxon>
        <taxon>Cytophagia</taxon>
        <taxon>Cytophagales</taxon>
        <taxon>Cyclobacteriaceae</taxon>
        <taxon>Belliella</taxon>
    </lineage>
</organism>